<dbReference type="GO" id="GO:0005975">
    <property type="term" value="P:carbohydrate metabolic process"/>
    <property type="evidence" value="ECO:0007669"/>
    <property type="project" value="UniProtKB-UniRule"/>
</dbReference>
<evidence type="ECO:0000256" key="3">
    <source>
        <dbReference type="ARBA" id="ARBA00004961"/>
    </source>
</evidence>
<protein>
    <recommendedName>
        <fullName evidence="6 7">6-phosphogluconolactonase</fullName>
        <shortName evidence="7">6PGL</shortName>
        <ecNumber evidence="5 7">3.1.1.31</ecNumber>
    </recommendedName>
</protein>
<evidence type="ECO:0000256" key="5">
    <source>
        <dbReference type="ARBA" id="ARBA00013198"/>
    </source>
</evidence>
<evidence type="ECO:0000313" key="10">
    <source>
        <dbReference type="Proteomes" id="UP000229362"/>
    </source>
</evidence>
<dbReference type="Gene3D" id="3.40.50.1360">
    <property type="match status" value="1"/>
</dbReference>
<dbReference type="EC" id="3.1.1.31" evidence="5 7"/>
<evidence type="ECO:0000256" key="6">
    <source>
        <dbReference type="ARBA" id="ARBA00020337"/>
    </source>
</evidence>
<sequence>MYNMKTFETKEAFAKESAEVIARACHTNFKKDSIPTYIGFSGGKTPSPVYRYFASQLAPGMDAHIYGALVDERYVPTTAPTSNWRVIKRDILNLLPKGKKEHTNPVAMIDLPETDKPVDQAVTAYQKHVRELLVGGATFDLVILGIGEDGHVASLFPHSPALSTSEWVAHTMTNNPPVKDRITMTFPLIMQAKKILLLASGGKKKAILDRLINGNEAVTKLPAKKLLEHPNLMIHYLVK</sequence>
<comment type="catalytic activity">
    <reaction evidence="1 7">
        <text>6-phospho-D-glucono-1,5-lactone + H2O = 6-phospho-D-gluconate + H(+)</text>
        <dbReference type="Rhea" id="RHEA:12556"/>
        <dbReference type="ChEBI" id="CHEBI:15377"/>
        <dbReference type="ChEBI" id="CHEBI:15378"/>
        <dbReference type="ChEBI" id="CHEBI:57955"/>
        <dbReference type="ChEBI" id="CHEBI:58759"/>
        <dbReference type="EC" id="3.1.1.31"/>
    </reaction>
</comment>
<evidence type="ECO:0000256" key="1">
    <source>
        <dbReference type="ARBA" id="ARBA00000832"/>
    </source>
</evidence>
<evidence type="ECO:0000256" key="7">
    <source>
        <dbReference type="RuleBase" id="RU365095"/>
    </source>
</evidence>
<gene>
    <name evidence="7 9" type="primary">pgl</name>
    <name evidence="9" type="ORF">COU33_03765</name>
</gene>
<comment type="pathway">
    <text evidence="3 7">Carbohydrate degradation; pentose phosphate pathway; D-ribulose 5-phosphate from D-glucose 6-phosphate (oxidative stage): step 2/3.</text>
</comment>
<dbReference type="SUPFAM" id="SSF100950">
    <property type="entry name" value="NagB/RpiA/CoA transferase-like"/>
    <property type="match status" value="1"/>
</dbReference>
<dbReference type="Pfam" id="PF01182">
    <property type="entry name" value="Glucosamine_iso"/>
    <property type="match status" value="1"/>
</dbReference>
<dbReference type="UniPathway" id="UPA00115">
    <property type="reaction ID" value="UER00409"/>
</dbReference>
<dbReference type="InterPro" id="IPR005900">
    <property type="entry name" value="6-phosphogluconolactonase_DevB"/>
</dbReference>
<evidence type="ECO:0000313" key="9">
    <source>
        <dbReference type="EMBL" id="PIT86334.1"/>
    </source>
</evidence>
<reference evidence="10" key="1">
    <citation type="submission" date="2017-09" db="EMBL/GenBank/DDBJ databases">
        <title>Depth-based differentiation of microbial function through sediment-hosted aquifers and enrichment of novel symbionts in the deep terrestrial subsurface.</title>
        <authorList>
            <person name="Probst A.J."/>
            <person name="Ladd B."/>
            <person name="Jarett J.K."/>
            <person name="Geller-Mcgrath D.E."/>
            <person name="Sieber C.M.K."/>
            <person name="Emerson J.B."/>
            <person name="Anantharaman K."/>
            <person name="Thomas B.C."/>
            <person name="Malmstrom R."/>
            <person name="Stieglmeier M."/>
            <person name="Klingl A."/>
            <person name="Woyke T."/>
            <person name="Ryan C.M."/>
            <person name="Banfield J.F."/>
        </authorList>
    </citation>
    <scope>NUCLEOTIDE SEQUENCE [LARGE SCALE GENOMIC DNA]</scope>
</reference>
<dbReference type="CDD" id="cd01400">
    <property type="entry name" value="6PGL"/>
    <property type="match status" value="1"/>
</dbReference>
<name>A0A2M6W0K3_9BACT</name>
<evidence type="ECO:0000256" key="2">
    <source>
        <dbReference type="ARBA" id="ARBA00002681"/>
    </source>
</evidence>
<dbReference type="GO" id="GO:0006098">
    <property type="term" value="P:pentose-phosphate shunt"/>
    <property type="evidence" value="ECO:0007669"/>
    <property type="project" value="UniProtKB-UniPathway"/>
</dbReference>
<dbReference type="EMBL" id="PFBZ01000161">
    <property type="protein sequence ID" value="PIT86334.1"/>
    <property type="molecule type" value="Genomic_DNA"/>
</dbReference>
<keyword evidence="7" id="KW-0378">Hydrolase</keyword>
<dbReference type="InterPro" id="IPR039104">
    <property type="entry name" value="6PGL"/>
</dbReference>
<dbReference type="PANTHER" id="PTHR11054:SF0">
    <property type="entry name" value="6-PHOSPHOGLUCONOLACTONASE"/>
    <property type="match status" value="1"/>
</dbReference>
<evidence type="ECO:0000259" key="8">
    <source>
        <dbReference type="Pfam" id="PF01182"/>
    </source>
</evidence>
<dbReference type="InterPro" id="IPR006148">
    <property type="entry name" value="Glc/Gal-6P_isomerase"/>
</dbReference>
<feature type="domain" description="Glucosamine/galactosamine-6-phosphate isomerase" evidence="8">
    <location>
        <begin position="9"/>
        <end position="227"/>
    </location>
</feature>
<dbReference type="GO" id="GO:0017057">
    <property type="term" value="F:6-phosphogluconolactonase activity"/>
    <property type="evidence" value="ECO:0007669"/>
    <property type="project" value="UniProtKB-UniRule"/>
</dbReference>
<comment type="caution">
    <text evidence="9">The sequence shown here is derived from an EMBL/GenBank/DDBJ whole genome shotgun (WGS) entry which is preliminary data.</text>
</comment>
<comment type="similarity">
    <text evidence="4 7">Belongs to the glucosamine/galactosamine-6-phosphate isomerase family. 6-phosphogluconolactonase subfamily.</text>
</comment>
<dbReference type="InterPro" id="IPR037171">
    <property type="entry name" value="NagB/RpiA_transferase-like"/>
</dbReference>
<evidence type="ECO:0000256" key="4">
    <source>
        <dbReference type="ARBA" id="ARBA00010662"/>
    </source>
</evidence>
<dbReference type="Proteomes" id="UP000229362">
    <property type="component" value="Unassembled WGS sequence"/>
</dbReference>
<accession>A0A2M6W0K3</accession>
<dbReference type="NCBIfam" id="TIGR01198">
    <property type="entry name" value="pgl"/>
    <property type="match status" value="1"/>
</dbReference>
<comment type="function">
    <text evidence="2 7">Hydrolysis of 6-phosphogluconolactone to 6-phosphogluconate.</text>
</comment>
<dbReference type="AlphaFoldDB" id="A0A2M6W0K3"/>
<dbReference type="PANTHER" id="PTHR11054">
    <property type="entry name" value="6-PHOSPHOGLUCONOLACTONASE"/>
    <property type="match status" value="1"/>
</dbReference>
<proteinExistence type="inferred from homology"/>
<organism evidence="9 10">
    <name type="scientific">Candidatus Magasanikbacteria bacterium CG10_big_fil_rev_8_21_14_0_10_43_6</name>
    <dbReference type="NCBI Taxonomy" id="1974650"/>
    <lineage>
        <taxon>Bacteria</taxon>
        <taxon>Candidatus Magasanikiibacteriota</taxon>
    </lineage>
</organism>